<gene>
    <name evidence="5" type="ORF">P0Y58_03980</name>
</gene>
<dbReference type="GO" id="GO:0003677">
    <property type="term" value="F:DNA binding"/>
    <property type="evidence" value="ECO:0007669"/>
    <property type="project" value="UniProtKB-KW"/>
</dbReference>
<keyword evidence="2" id="KW-0238">DNA-binding</keyword>
<evidence type="ECO:0000256" key="2">
    <source>
        <dbReference type="ARBA" id="ARBA00023125"/>
    </source>
</evidence>
<keyword evidence="1" id="KW-0805">Transcription regulation</keyword>
<dbReference type="InterPro" id="IPR016032">
    <property type="entry name" value="Sig_transdc_resp-reg_C-effctor"/>
</dbReference>
<reference evidence="5" key="1">
    <citation type="submission" date="2023-03" db="EMBL/GenBank/DDBJ databases">
        <title>Andean soil-derived lignocellulolytic bacterial consortium as a source of novel taxa and putative plastic-active enzymes.</title>
        <authorList>
            <person name="Diaz-Garcia L."/>
            <person name="Chuvochina M."/>
            <person name="Feuerriegel G."/>
            <person name="Bunk B."/>
            <person name="Sproer C."/>
            <person name="Streit W.R."/>
            <person name="Rodriguez L.M."/>
            <person name="Overmann J."/>
            <person name="Jimenez D.J."/>
        </authorList>
    </citation>
    <scope>NUCLEOTIDE SEQUENCE</scope>
    <source>
        <strain evidence="5">MAG 876</strain>
    </source>
</reference>
<dbReference type="GO" id="GO:0006355">
    <property type="term" value="P:regulation of DNA-templated transcription"/>
    <property type="evidence" value="ECO:0007669"/>
    <property type="project" value="InterPro"/>
</dbReference>
<dbReference type="PANTHER" id="PTHR44688">
    <property type="entry name" value="DNA-BINDING TRANSCRIPTIONAL ACTIVATOR DEVR_DOSR"/>
    <property type="match status" value="1"/>
</dbReference>
<dbReference type="AlphaFoldDB" id="A0AAJ5WK91"/>
<dbReference type="InterPro" id="IPR005143">
    <property type="entry name" value="TF_LuxR_autoind-bd_dom"/>
</dbReference>
<evidence type="ECO:0000256" key="1">
    <source>
        <dbReference type="ARBA" id="ARBA00023015"/>
    </source>
</evidence>
<name>A0AAJ5WK91_9PSED</name>
<evidence type="ECO:0000313" key="6">
    <source>
        <dbReference type="Proteomes" id="UP001216329"/>
    </source>
</evidence>
<keyword evidence="3" id="KW-0804">Transcription</keyword>
<dbReference type="Pfam" id="PF00196">
    <property type="entry name" value="GerE"/>
    <property type="match status" value="1"/>
</dbReference>
<protein>
    <submittedName>
        <fullName evidence="5">Autoinducer binding domain-containing protein</fullName>
    </submittedName>
</protein>
<dbReference type="InterPro" id="IPR000792">
    <property type="entry name" value="Tscrpt_reg_LuxR_C"/>
</dbReference>
<dbReference type="Gene3D" id="1.10.10.10">
    <property type="entry name" value="Winged helix-like DNA-binding domain superfamily/Winged helix DNA-binding domain"/>
    <property type="match status" value="1"/>
</dbReference>
<evidence type="ECO:0000313" key="5">
    <source>
        <dbReference type="EMBL" id="WEK31364.1"/>
    </source>
</evidence>
<dbReference type="Proteomes" id="UP001216329">
    <property type="component" value="Chromosome"/>
</dbReference>
<dbReference type="SUPFAM" id="SSF46894">
    <property type="entry name" value="C-terminal effector domain of the bipartite response regulators"/>
    <property type="match status" value="1"/>
</dbReference>
<sequence>MDCWQIELLHALERAGDENVIFALIMEASLALDFNYCAYGLQVPYPLSSPKAIMLNNYSASWQERYSKARYLESDPTILLGRQSERPILWSDQLYAKTPELWEEARGHGLHNGLSQSMLNTGGSCAMFTVARSEAISERELHHNGDKLRWLASTAHASLSSILNRRHRSAEAPELTEREREVLKWTADGKSASEIADLLTLSKNTIDFHIKNAVRKLKTANKTAAVVRAAMLGLLF</sequence>
<dbReference type="Gene3D" id="3.30.450.80">
    <property type="entry name" value="Transcription factor LuxR-like, autoinducer-binding domain"/>
    <property type="match status" value="1"/>
</dbReference>
<dbReference type="EMBL" id="CP119325">
    <property type="protein sequence ID" value="WEK31364.1"/>
    <property type="molecule type" value="Genomic_DNA"/>
</dbReference>
<evidence type="ECO:0000259" key="4">
    <source>
        <dbReference type="PROSITE" id="PS50043"/>
    </source>
</evidence>
<dbReference type="CDD" id="cd06170">
    <property type="entry name" value="LuxR_C_like"/>
    <property type="match status" value="1"/>
</dbReference>
<dbReference type="PROSITE" id="PS50043">
    <property type="entry name" value="HTH_LUXR_2"/>
    <property type="match status" value="1"/>
</dbReference>
<accession>A0AAJ5WK91</accession>
<dbReference type="SUPFAM" id="SSF75516">
    <property type="entry name" value="Pheromone-binding domain of LuxR-like quorum-sensing transcription factors"/>
    <property type="match status" value="1"/>
</dbReference>
<dbReference type="PANTHER" id="PTHR44688:SF16">
    <property type="entry name" value="DNA-BINDING TRANSCRIPTIONAL ACTIVATOR DEVR_DOSR"/>
    <property type="match status" value="1"/>
</dbReference>
<dbReference type="PRINTS" id="PR00038">
    <property type="entry name" value="HTHLUXR"/>
</dbReference>
<dbReference type="PROSITE" id="PS00622">
    <property type="entry name" value="HTH_LUXR_1"/>
    <property type="match status" value="1"/>
</dbReference>
<proteinExistence type="predicted"/>
<feature type="domain" description="HTH luxR-type" evidence="4">
    <location>
        <begin position="168"/>
        <end position="233"/>
    </location>
</feature>
<dbReference type="InterPro" id="IPR036693">
    <property type="entry name" value="TF_LuxR_autoind-bd_dom_sf"/>
</dbReference>
<dbReference type="Pfam" id="PF03472">
    <property type="entry name" value="Autoind_bind"/>
    <property type="match status" value="1"/>
</dbReference>
<organism evidence="5 6">
    <name type="scientific">Candidatus Pseudomonas phytovorans</name>
    <dbReference type="NCBI Taxonomy" id="3121377"/>
    <lineage>
        <taxon>Bacteria</taxon>
        <taxon>Pseudomonadati</taxon>
        <taxon>Pseudomonadota</taxon>
        <taxon>Gammaproteobacteria</taxon>
        <taxon>Pseudomonadales</taxon>
        <taxon>Pseudomonadaceae</taxon>
        <taxon>Pseudomonas</taxon>
    </lineage>
</organism>
<evidence type="ECO:0000256" key="3">
    <source>
        <dbReference type="ARBA" id="ARBA00023163"/>
    </source>
</evidence>
<dbReference type="SMART" id="SM00421">
    <property type="entry name" value="HTH_LUXR"/>
    <property type="match status" value="1"/>
</dbReference>
<dbReference type="InterPro" id="IPR036388">
    <property type="entry name" value="WH-like_DNA-bd_sf"/>
</dbReference>